<organism evidence="2 3">
    <name type="scientific">Rhodoblastus acidophilus</name>
    <name type="common">Rhodopseudomonas acidophila</name>
    <dbReference type="NCBI Taxonomy" id="1074"/>
    <lineage>
        <taxon>Bacteria</taxon>
        <taxon>Pseudomonadati</taxon>
        <taxon>Pseudomonadota</taxon>
        <taxon>Alphaproteobacteria</taxon>
        <taxon>Hyphomicrobiales</taxon>
        <taxon>Rhodoblastaceae</taxon>
        <taxon>Rhodoblastus</taxon>
    </lineage>
</organism>
<keyword evidence="3" id="KW-1185">Reference proteome</keyword>
<gene>
    <name evidence="2" type="ORF">SAMN06265338_102222</name>
</gene>
<dbReference type="Proteomes" id="UP000198418">
    <property type="component" value="Unassembled WGS sequence"/>
</dbReference>
<dbReference type="Pfam" id="PF13411">
    <property type="entry name" value="MerR_1"/>
    <property type="match status" value="1"/>
</dbReference>
<evidence type="ECO:0000313" key="3">
    <source>
        <dbReference type="Proteomes" id="UP000198418"/>
    </source>
</evidence>
<evidence type="ECO:0000259" key="1">
    <source>
        <dbReference type="Pfam" id="PF13411"/>
    </source>
</evidence>
<name>A0A212R0N2_RHOAC</name>
<dbReference type="InterPro" id="IPR000551">
    <property type="entry name" value="MerR-type_HTH_dom"/>
</dbReference>
<evidence type="ECO:0000313" key="2">
    <source>
        <dbReference type="EMBL" id="SNB65455.1"/>
    </source>
</evidence>
<dbReference type="OrthoDB" id="7872880at2"/>
<dbReference type="AlphaFoldDB" id="A0A212R0N2"/>
<feature type="domain" description="HTH merR-type" evidence="1">
    <location>
        <begin position="11"/>
        <end position="82"/>
    </location>
</feature>
<protein>
    <submittedName>
        <fullName evidence="2">MerR HTH family regulatory protein</fullName>
    </submittedName>
</protein>
<sequence length="179" mass="19707">MKHNPDSPEFSTAEVAGAAGLPVETLRTWIKRGDIALVHDTPDRFTPGTGGRRLFTFRRSLNICLAAELVRNSISVKEASKIALEFTDMGGNAGGYREGELVDELKNVRLPGDLFPDDTTILVVRFPSDGGEPDAKVERLKDAKDALFHIAGKNCRSVLLIDIDDIYARATAKLQHYRN</sequence>
<dbReference type="RefSeq" id="WP_158255123.1">
    <property type="nucleotide sequence ID" value="NZ_FYDG01000002.1"/>
</dbReference>
<accession>A0A212R0N2</accession>
<dbReference type="EMBL" id="FYDG01000002">
    <property type="protein sequence ID" value="SNB65455.1"/>
    <property type="molecule type" value="Genomic_DNA"/>
</dbReference>
<reference evidence="3" key="1">
    <citation type="submission" date="2017-06" db="EMBL/GenBank/DDBJ databases">
        <authorList>
            <person name="Varghese N."/>
            <person name="Submissions S."/>
        </authorList>
    </citation>
    <scope>NUCLEOTIDE SEQUENCE [LARGE SCALE GENOMIC DNA]</scope>
    <source>
        <strain evidence="3">DSM 137</strain>
    </source>
</reference>
<dbReference type="Gene3D" id="1.10.1660.10">
    <property type="match status" value="1"/>
</dbReference>
<proteinExistence type="predicted"/>
<dbReference type="GO" id="GO:0003677">
    <property type="term" value="F:DNA binding"/>
    <property type="evidence" value="ECO:0007669"/>
    <property type="project" value="InterPro"/>
</dbReference>
<dbReference type="GO" id="GO:0006355">
    <property type="term" value="P:regulation of DNA-templated transcription"/>
    <property type="evidence" value="ECO:0007669"/>
    <property type="project" value="InterPro"/>
</dbReference>